<keyword evidence="5 8" id="KW-0862">Zinc</keyword>
<dbReference type="Gene3D" id="3.10.170.10">
    <property type="match status" value="1"/>
</dbReference>
<feature type="active site" description="Proton donor" evidence="7">
    <location>
        <position position="268"/>
    </location>
</feature>
<dbReference type="EMBL" id="QUSG01000001">
    <property type="protein sequence ID" value="KAA3532266.1"/>
    <property type="molecule type" value="Genomic_DNA"/>
</dbReference>
<dbReference type="InterPro" id="IPR023612">
    <property type="entry name" value="Peptidase_M4"/>
</dbReference>
<dbReference type="GO" id="GO:0005576">
    <property type="term" value="C:extracellular region"/>
    <property type="evidence" value="ECO:0007669"/>
    <property type="project" value="UniProtKB-SubCell"/>
</dbReference>
<reference evidence="11 12" key="1">
    <citation type="submission" date="2018-08" db="EMBL/GenBank/DDBJ databases">
        <title>Genome sequencing of Agrobacterium vitis strain ICMP 10754.</title>
        <authorList>
            <person name="Visnovsky S.B."/>
            <person name="Pitman A.R."/>
        </authorList>
    </citation>
    <scope>NUCLEOTIDE SEQUENCE [LARGE SCALE GENOMIC DNA]</scope>
    <source>
        <strain evidence="11 12">ICMP 10754</strain>
    </source>
</reference>
<feature type="domain" description="Peptidase M4" evidence="9">
    <location>
        <begin position="109"/>
        <end position="181"/>
    </location>
</feature>
<evidence type="ECO:0000256" key="7">
    <source>
        <dbReference type="PIRSR" id="PIRSR623612-1"/>
    </source>
</evidence>
<feature type="domain" description="Peptidase M4 C-terminal" evidence="10">
    <location>
        <begin position="185"/>
        <end position="345"/>
    </location>
</feature>
<accession>A0A368NSR0</accession>
<sequence length="351" mass="38660">MEVAMCRYCQIIPEKVLIALSHDQDFPAAVRERLQETMNHDHQLRQFRDSARQLTIAKRPFRAFSVTVSQAPDIPVYTCNNGMTLPGVQIVNPGSSKDAQVKTTFDTTTGVEEFYSSVFKRNSIDGNGMTILSSVHYGKDYNNAFWNGSQMAYGDGDGEIFTPFCESADVVGHELTHGITQYTLGLDYENQPGGLNESLSDVFGSMFKQWTKDQSADEADWLIGNDILGPTARQKYTCLRDMANPEASHCMADQISHFSDYRDGMDPHESSGIANRAFYLAATRIGGKSWDKAGQVWYDALTKNGSNPDMTMAEFAEATRTGAARLFPGDGSLAEALDTAWSDVGLQSASV</sequence>
<comment type="similarity">
    <text evidence="1 8">Belongs to the peptidase M4 family.</text>
</comment>
<dbReference type="SUPFAM" id="SSF55486">
    <property type="entry name" value="Metalloproteases ('zincins'), catalytic domain"/>
    <property type="match status" value="1"/>
</dbReference>
<dbReference type="PANTHER" id="PTHR43579">
    <property type="match status" value="1"/>
</dbReference>
<evidence type="ECO:0000313" key="11">
    <source>
        <dbReference type="EMBL" id="KAA3532266.1"/>
    </source>
</evidence>
<dbReference type="CDD" id="cd09597">
    <property type="entry name" value="M4_TLP"/>
    <property type="match status" value="1"/>
</dbReference>
<dbReference type="Pfam" id="PF01447">
    <property type="entry name" value="Peptidase_M4"/>
    <property type="match status" value="1"/>
</dbReference>
<dbReference type="Proteomes" id="UP000436911">
    <property type="component" value="Unassembled WGS sequence"/>
</dbReference>
<evidence type="ECO:0000259" key="10">
    <source>
        <dbReference type="Pfam" id="PF02868"/>
    </source>
</evidence>
<dbReference type="GO" id="GO:0004222">
    <property type="term" value="F:metalloendopeptidase activity"/>
    <property type="evidence" value="ECO:0007669"/>
    <property type="project" value="UniProtKB-UniRule"/>
</dbReference>
<dbReference type="PANTHER" id="PTHR43579:SF1">
    <property type="entry name" value="NEUTRAL METALLOPROTEINASE"/>
    <property type="match status" value="1"/>
</dbReference>
<dbReference type="InterPro" id="IPR027268">
    <property type="entry name" value="Peptidase_M4/M1_CTD_sf"/>
</dbReference>
<dbReference type="AlphaFoldDB" id="A0A368NSR0"/>
<name>A0A368NSR0_AGRVI</name>
<evidence type="ECO:0000256" key="8">
    <source>
        <dbReference type="RuleBase" id="RU366073"/>
    </source>
</evidence>
<gene>
    <name evidence="11" type="ORF">DXT89_02675</name>
</gene>
<dbReference type="GO" id="GO:0006508">
    <property type="term" value="P:proteolysis"/>
    <property type="evidence" value="ECO:0007669"/>
    <property type="project" value="UniProtKB-KW"/>
</dbReference>
<organism evidence="11 12">
    <name type="scientific">Agrobacterium vitis</name>
    <name type="common">Rhizobium vitis</name>
    <dbReference type="NCBI Taxonomy" id="373"/>
    <lineage>
        <taxon>Bacteria</taxon>
        <taxon>Pseudomonadati</taxon>
        <taxon>Pseudomonadota</taxon>
        <taxon>Alphaproteobacteria</taxon>
        <taxon>Hyphomicrobiales</taxon>
        <taxon>Rhizobiaceae</taxon>
        <taxon>Rhizobium/Agrobacterium group</taxon>
        <taxon>Agrobacterium</taxon>
    </lineage>
</organism>
<feature type="active site" evidence="7">
    <location>
        <position position="174"/>
    </location>
</feature>
<evidence type="ECO:0000256" key="4">
    <source>
        <dbReference type="ARBA" id="ARBA00022801"/>
    </source>
</evidence>
<keyword evidence="6 8" id="KW-0482">Metalloprotease</keyword>
<dbReference type="InterPro" id="IPR001570">
    <property type="entry name" value="Peptidase_M4_C_domain"/>
</dbReference>
<comment type="cofactor">
    <cofactor evidence="8">
        <name>Zn(2+)</name>
        <dbReference type="ChEBI" id="CHEBI:29105"/>
    </cofactor>
</comment>
<dbReference type="EC" id="3.4.24.-" evidence="8"/>
<dbReference type="Gene3D" id="1.10.390.10">
    <property type="entry name" value="Neutral Protease Domain 2"/>
    <property type="match status" value="1"/>
</dbReference>
<evidence type="ECO:0000259" key="9">
    <source>
        <dbReference type="Pfam" id="PF01447"/>
    </source>
</evidence>
<keyword evidence="4 8" id="KW-0378">Hydrolase</keyword>
<evidence type="ECO:0000256" key="2">
    <source>
        <dbReference type="ARBA" id="ARBA00022670"/>
    </source>
</evidence>
<dbReference type="Pfam" id="PF02868">
    <property type="entry name" value="Peptidase_M4_C"/>
    <property type="match status" value="1"/>
</dbReference>
<evidence type="ECO:0000313" key="12">
    <source>
        <dbReference type="Proteomes" id="UP000436911"/>
    </source>
</evidence>
<keyword evidence="2 8" id="KW-0645">Protease</keyword>
<keyword evidence="3" id="KW-0479">Metal-binding</keyword>
<dbReference type="PRINTS" id="PR00730">
    <property type="entry name" value="THERMOLYSIN"/>
</dbReference>
<evidence type="ECO:0000256" key="3">
    <source>
        <dbReference type="ARBA" id="ARBA00022723"/>
    </source>
</evidence>
<evidence type="ECO:0000256" key="5">
    <source>
        <dbReference type="ARBA" id="ARBA00022833"/>
    </source>
</evidence>
<comment type="function">
    <text evidence="8">Extracellular zinc metalloprotease.</text>
</comment>
<keyword evidence="8" id="KW-0964">Secreted</keyword>
<protein>
    <recommendedName>
        <fullName evidence="8">Neutral metalloproteinase</fullName>
        <ecNumber evidence="8">3.4.24.-</ecNumber>
    </recommendedName>
</protein>
<dbReference type="InterPro" id="IPR013856">
    <property type="entry name" value="Peptidase_M4_domain"/>
</dbReference>
<dbReference type="GO" id="GO:0046872">
    <property type="term" value="F:metal ion binding"/>
    <property type="evidence" value="ECO:0007669"/>
    <property type="project" value="UniProtKB-UniRule"/>
</dbReference>
<proteinExistence type="inferred from homology"/>
<dbReference type="OrthoDB" id="5378341at2"/>
<evidence type="ECO:0000256" key="6">
    <source>
        <dbReference type="ARBA" id="ARBA00023049"/>
    </source>
</evidence>
<dbReference type="InterPro" id="IPR052759">
    <property type="entry name" value="Metalloprotease_M4"/>
</dbReference>
<comment type="caution">
    <text evidence="11">The sequence shown here is derived from an EMBL/GenBank/DDBJ whole genome shotgun (WGS) entry which is preliminary data.</text>
</comment>
<comment type="subcellular location">
    <subcellularLocation>
        <location evidence="8">Secreted</location>
    </subcellularLocation>
</comment>
<evidence type="ECO:0000256" key="1">
    <source>
        <dbReference type="ARBA" id="ARBA00009388"/>
    </source>
</evidence>